<accession>A0A2J6R9N8</accession>
<feature type="binding site" evidence="9">
    <location>
        <position position="463"/>
    </location>
    <ligand>
        <name>S-adenosyl-L-methionine</name>
        <dbReference type="ChEBI" id="CHEBI:59789"/>
    </ligand>
</feature>
<comment type="similarity">
    <text evidence="9">Belongs to the class I-like SAM-binding methyltransferase superfamily. RNA M5U methyltransferase family.</text>
</comment>
<evidence type="ECO:0000313" key="12">
    <source>
        <dbReference type="EMBL" id="PMD35226.1"/>
    </source>
</evidence>
<evidence type="ECO:0000256" key="7">
    <source>
        <dbReference type="ARBA" id="ARBA00054700"/>
    </source>
</evidence>
<keyword evidence="13" id="KW-1185">Reference proteome</keyword>
<dbReference type="GO" id="GO:0030697">
    <property type="term" value="F:tRNA (uracil(54)-C5)-methyltransferase activity, S-adenosyl methionine-dependent"/>
    <property type="evidence" value="ECO:0007669"/>
    <property type="project" value="UniProtKB-EC"/>
</dbReference>
<feature type="region of interest" description="Disordered" evidence="11">
    <location>
        <begin position="36"/>
        <end position="78"/>
    </location>
</feature>
<dbReference type="Proteomes" id="UP000235786">
    <property type="component" value="Unassembled WGS sequence"/>
</dbReference>
<proteinExistence type="inferred from homology"/>
<dbReference type="PROSITE" id="PS01230">
    <property type="entry name" value="TRMA_1"/>
    <property type="match status" value="1"/>
</dbReference>
<dbReference type="GO" id="GO:0008033">
    <property type="term" value="P:tRNA processing"/>
    <property type="evidence" value="ECO:0007669"/>
    <property type="project" value="UniProtKB-KW"/>
</dbReference>
<feature type="active site" evidence="10">
    <location>
        <position position="560"/>
    </location>
</feature>
<dbReference type="FunFam" id="2.40.50.140:FF:000201">
    <property type="entry name" value="TRM2p tRNA methyltransferase"/>
    <property type="match status" value="1"/>
</dbReference>
<evidence type="ECO:0000256" key="10">
    <source>
        <dbReference type="PROSITE-ProRule" id="PRU10015"/>
    </source>
</evidence>
<evidence type="ECO:0000256" key="2">
    <source>
        <dbReference type="ARBA" id="ARBA00022679"/>
    </source>
</evidence>
<dbReference type="GO" id="GO:0009451">
    <property type="term" value="P:RNA modification"/>
    <property type="evidence" value="ECO:0007669"/>
    <property type="project" value="UniProtKB-ARBA"/>
</dbReference>
<dbReference type="FunFam" id="3.40.50.150:FF:000174">
    <property type="entry name" value="TRM2p tRNA methyltransferase"/>
    <property type="match status" value="1"/>
</dbReference>
<keyword evidence="1 9" id="KW-0489">Methyltransferase</keyword>
<evidence type="ECO:0000256" key="1">
    <source>
        <dbReference type="ARBA" id="ARBA00022603"/>
    </source>
</evidence>
<dbReference type="SUPFAM" id="SSF53335">
    <property type="entry name" value="S-adenosyl-L-methionine-dependent methyltransferases"/>
    <property type="match status" value="1"/>
</dbReference>
<dbReference type="InterPro" id="IPR030390">
    <property type="entry name" value="MeTrfase_TrmA_AS"/>
</dbReference>
<keyword evidence="3 9" id="KW-0949">S-adenosyl-L-methionine</keyword>
<sequence length="620" mass="68955">MLQWPRKVSRLAILSNFGTNTSIRYFNFRAMEPIKQTEDRSEGRGPRGWDTRKRQFQGGRGPKRQKTRKEKPAKEGSNDEVLLADVRALFAAQKLSNISNTSNPSTISNIPESTALKDEDSLSVTIDLASWGTTSVDLEVPTINNVSTLPEPFTEIDVKVVEISSTGDGLALHEPSNRIYVVPFSVPGDIIKAKVIKHFEYEHYSLADFVSVVEAGPLRDDTRINCKYFSTCSGCQFQMLDYPTQLKHKKTIVEKAYKNFSELPPELVPLIGDTIGSPLQYGYRTKLTPHFDGPPGYVSKHDRMKGARLYFKEVPNIGFMGKGLKRTLDIEDCPIGTDAVRMGMKRERLRVGEELEKYKKGATILLRESTLRVQNDDERASKSIPDTIKVATPSHTDFKSCITDNNATSTEYIDDFVFTNIAGSFFQNNNSILPTFTQYIRDHILPPPSSSTDPQIKYLIDAYSGSGLFTITLSSLFTSSSGIDISVASIASARENAILNKLPESQCTFIAADAPELFKSVTYPKDETVVVIDPPRKGCDESFLKQLLKFGPKRVVYVSCNVHTQARDVGVLVRGIEDGGVRYKIESLRGFDFFPQTGHVEGVAVLSRVEISKEGPNAAE</sequence>
<dbReference type="OrthoDB" id="10250660at2759"/>
<dbReference type="EC" id="2.1.1.35" evidence="5"/>
<keyword evidence="4" id="KW-0819">tRNA processing</keyword>
<dbReference type="FunFam" id="3.40.50.150:FF:000104">
    <property type="entry name" value="S-adenosyl-L-methionine-dependent methyltransferase"/>
    <property type="match status" value="1"/>
</dbReference>
<evidence type="ECO:0000256" key="11">
    <source>
        <dbReference type="SAM" id="MobiDB-lite"/>
    </source>
</evidence>
<reference evidence="12 13" key="1">
    <citation type="submission" date="2016-04" db="EMBL/GenBank/DDBJ databases">
        <title>A degradative enzymes factory behind the ericoid mycorrhizal symbiosis.</title>
        <authorList>
            <consortium name="DOE Joint Genome Institute"/>
            <person name="Martino E."/>
            <person name="Morin E."/>
            <person name="Grelet G."/>
            <person name="Kuo A."/>
            <person name="Kohler A."/>
            <person name="Daghino S."/>
            <person name="Barry K."/>
            <person name="Choi C."/>
            <person name="Cichocki N."/>
            <person name="Clum A."/>
            <person name="Copeland A."/>
            <person name="Hainaut M."/>
            <person name="Haridas S."/>
            <person name="Labutti K."/>
            <person name="Lindquist E."/>
            <person name="Lipzen A."/>
            <person name="Khouja H.-R."/>
            <person name="Murat C."/>
            <person name="Ohm R."/>
            <person name="Olson A."/>
            <person name="Spatafora J."/>
            <person name="Veneault-Fourrey C."/>
            <person name="Henrissat B."/>
            <person name="Grigoriev I."/>
            <person name="Martin F."/>
            <person name="Perotto S."/>
        </authorList>
    </citation>
    <scope>NUCLEOTIDE SEQUENCE [LARGE SCALE GENOMIC DNA]</scope>
    <source>
        <strain evidence="12 13">F</strain>
    </source>
</reference>
<evidence type="ECO:0000256" key="3">
    <source>
        <dbReference type="ARBA" id="ARBA00022691"/>
    </source>
</evidence>
<dbReference type="InterPro" id="IPR010280">
    <property type="entry name" value="U5_MeTrfase_fam"/>
</dbReference>
<gene>
    <name evidence="12" type="ORF">L207DRAFT_516164</name>
</gene>
<evidence type="ECO:0000313" key="13">
    <source>
        <dbReference type="Proteomes" id="UP000235786"/>
    </source>
</evidence>
<dbReference type="EMBL" id="KZ613952">
    <property type="protein sequence ID" value="PMD35226.1"/>
    <property type="molecule type" value="Genomic_DNA"/>
</dbReference>
<dbReference type="InterPro" id="IPR029063">
    <property type="entry name" value="SAM-dependent_MTases_sf"/>
</dbReference>
<dbReference type="Gene3D" id="3.40.50.150">
    <property type="entry name" value="Vaccinia Virus protein VP39"/>
    <property type="match status" value="2"/>
</dbReference>
<comment type="catalytic activity">
    <reaction evidence="6">
        <text>uridine(54) in tRNA + S-adenosyl-L-methionine = 5-methyluridine(54) in tRNA + S-adenosyl-L-homocysteine + H(+)</text>
        <dbReference type="Rhea" id="RHEA:42712"/>
        <dbReference type="Rhea" id="RHEA-COMP:10167"/>
        <dbReference type="Rhea" id="RHEA-COMP:10193"/>
        <dbReference type="ChEBI" id="CHEBI:15378"/>
        <dbReference type="ChEBI" id="CHEBI:57856"/>
        <dbReference type="ChEBI" id="CHEBI:59789"/>
        <dbReference type="ChEBI" id="CHEBI:65315"/>
        <dbReference type="ChEBI" id="CHEBI:74447"/>
        <dbReference type="EC" id="2.1.1.35"/>
    </reaction>
</comment>
<name>A0A2J6R9N8_HYAVF</name>
<dbReference type="STRING" id="1149755.A0A2J6R9N8"/>
<feature type="compositionally biased region" description="Basic and acidic residues" evidence="11">
    <location>
        <begin position="36"/>
        <end position="53"/>
    </location>
</feature>
<evidence type="ECO:0000256" key="9">
    <source>
        <dbReference type="PROSITE-ProRule" id="PRU01024"/>
    </source>
</evidence>
<dbReference type="PROSITE" id="PS51622">
    <property type="entry name" value="SAM_MT_RNA_M5U_2"/>
    <property type="match status" value="1"/>
</dbReference>
<dbReference type="SUPFAM" id="SSF50249">
    <property type="entry name" value="Nucleic acid-binding proteins"/>
    <property type="match status" value="1"/>
</dbReference>
<dbReference type="Gene3D" id="2.40.50.140">
    <property type="entry name" value="Nucleic acid-binding proteins"/>
    <property type="match status" value="1"/>
</dbReference>
<dbReference type="GO" id="GO:0032259">
    <property type="term" value="P:methylation"/>
    <property type="evidence" value="ECO:0007669"/>
    <property type="project" value="UniProtKB-KW"/>
</dbReference>
<feature type="binding site" evidence="9">
    <location>
        <position position="533"/>
    </location>
    <ligand>
        <name>S-adenosyl-L-methionine</name>
        <dbReference type="ChEBI" id="CHEBI:59789"/>
    </ligand>
</feature>
<feature type="binding site" evidence="9">
    <location>
        <position position="427"/>
    </location>
    <ligand>
        <name>S-adenosyl-L-methionine</name>
        <dbReference type="ChEBI" id="CHEBI:59789"/>
    </ligand>
</feature>
<dbReference type="PROSITE" id="PS51687">
    <property type="entry name" value="SAM_MT_RNA_M5U"/>
    <property type="match status" value="1"/>
</dbReference>
<keyword evidence="2 9" id="KW-0808">Transferase</keyword>
<feature type="binding site" evidence="9">
    <location>
        <position position="484"/>
    </location>
    <ligand>
        <name>S-adenosyl-L-methionine</name>
        <dbReference type="ChEBI" id="CHEBI:59789"/>
    </ligand>
</feature>
<organism evidence="12 13">
    <name type="scientific">Hyaloscypha variabilis (strain UAMH 11265 / GT02V1 / F)</name>
    <name type="common">Meliniomyces variabilis</name>
    <dbReference type="NCBI Taxonomy" id="1149755"/>
    <lineage>
        <taxon>Eukaryota</taxon>
        <taxon>Fungi</taxon>
        <taxon>Dikarya</taxon>
        <taxon>Ascomycota</taxon>
        <taxon>Pezizomycotina</taxon>
        <taxon>Leotiomycetes</taxon>
        <taxon>Helotiales</taxon>
        <taxon>Hyaloscyphaceae</taxon>
        <taxon>Hyaloscypha</taxon>
        <taxon>Hyaloscypha variabilis</taxon>
    </lineage>
</organism>
<dbReference type="InterPro" id="IPR030391">
    <property type="entry name" value="MeTrfase_TrmA_CS"/>
</dbReference>
<dbReference type="InterPro" id="IPR025795">
    <property type="entry name" value="tRNA_(uracil-5-)_MeTrfase"/>
</dbReference>
<dbReference type="PROSITE" id="PS01231">
    <property type="entry name" value="TRMA_2"/>
    <property type="match status" value="1"/>
</dbReference>
<evidence type="ECO:0000256" key="5">
    <source>
        <dbReference type="ARBA" id="ARBA00033763"/>
    </source>
</evidence>
<evidence type="ECO:0000256" key="8">
    <source>
        <dbReference type="ARBA" id="ARBA00070108"/>
    </source>
</evidence>
<comment type="function">
    <text evidence="7">Catalyzes the formation of 5-methyl-uridine at position 54 (m5U54) in all tRNA. May also have a role in tRNA stabilization or maturation.</text>
</comment>
<dbReference type="AlphaFoldDB" id="A0A2J6R9N8"/>
<dbReference type="InterPro" id="IPR012340">
    <property type="entry name" value="NA-bd_OB-fold"/>
</dbReference>
<dbReference type="PANTHER" id="PTHR11061:SF30">
    <property type="entry name" value="TRNA (URACIL(54)-C(5))-METHYLTRANSFERASE"/>
    <property type="match status" value="1"/>
</dbReference>
<feature type="active site" description="Nucleophile" evidence="9">
    <location>
        <position position="560"/>
    </location>
</feature>
<evidence type="ECO:0000256" key="6">
    <source>
        <dbReference type="ARBA" id="ARBA00052788"/>
    </source>
</evidence>
<dbReference type="Pfam" id="PF05958">
    <property type="entry name" value="tRNA_U5-meth_tr"/>
    <property type="match status" value="1"/>
</dbReference>
<protein>
    <recommendedName>
        <fullName evidence="8">tRNA (uracil(54)-C(5))-methyltransferase</fullName>
        <ecNumber evidence="5">2.1.1.35</ecNumber>
    </recommendedName>
</protein>
<evidence type="ECO:0000256" key="4">
    <source>
        <dbReference type="ARBA" id="ARBA00022694"/>
    </source>
</evidence>
<dbReference type="PANTHER" id="PTHR11061">
    <property type="entry name" value="RNA M5U METHYLTRANSFERASE"/>
    <property type="match status" value="1"/>
</dbReference>